<dbReference type="InterPro" id="IPR052709">
    <property type="entry name" value="Transposase-MT_Hybrid"/>
</dbReference>
<evidence type="ECO:0000313" key="3">
    <source>
        <dbReference type="Proteomes" id="UP000499080"/>
    </source>
</evidence>
<protein>
    <submittedName>
        <fullName evidence="2">Uncharacterized protein</fullName>
    </submittedName>
</protein>
<feature type="non-terminal residue" evidence="2">
    <location>
        <position position="1"/>
    </location>
</feature>
<dbReference type="PANTHER" id="PTHR46060">
    <property type="entry name" value="MARINER MOS1 TRANSPOSASE-LIKE PROTEIN"/>
    <property type="match status" value="1"/>
</dbReference>
<feature type="region of interest" description="Disordered" evidence="1">
    <location>
        <begin position="45"/>
        <end position="72"/>
    </location>
</feature>
<sequence>PSGRRQQVRIVSDSRFAKSRAAGTAKLVGIPPSTSKNRLRLEACQATRRGNGEAGRNPTRHRPQDFPDATRRKRPCLLTRGILHHYNARHHAARLTKEKNEEFRWQLFKHPPHRPDFSPSDYHPLGLLQLLAGGTRFETDADAEPKWLRQMSQDFYVEGIGKT</sequence>
<accession>A0A4Y2HC53</accession>
<dbReference type="Proteomes" id="UP000499080">
    <property type="component" value="Unassembled WGS sequence"/>
</dbReference>
<dbReference type="Gene3D" id="3.30.420.10">
    <property type="entry name" value="Ribonuclease H-like superfamily/Ribonuclease H"/>
    <property type="match status" value="1"/>
</dbReference>
<dbReference type="EMBL" id="BGPR01181098">
    <property type="protein sequence ID" value="GBM62874.1"/>
    <property type="molecule type" value="Genomic_DNA"/>
</dbReference>
<organism evidence="2 3">
    <name type="scientific">Araneus ventricosus</name>
    <name type="common">Orbweaver spider</name>
    <name type="synonym">Epeira ventricosa</name>
    <dbReference type="NCBI Taxonomy" id="182803"/>
    <lineage>
        <taxon>Eukaryota</taxon>
        <taxon>Metazoa</taxon>
        <taxon>Ecdysozoa</taxon>
        <taxon>Arthropoda</taxon>
        <taxon>Chelicerata</taxon>
        <taxon>Arachnida</taxon>
        <taxon>Araneae</taxon>
        <taxon>Araneomorphae</taxon>
        <taxon>Entelegynae</taxon>
        <taxon>Araneoidea</taxon>
        <taxon>Araneidae</taxon>
        <taxon>Araneus</taxon>
    </lineage>
</organism>
<proteinExistence type="predicted"/>
<gene>
    <name evidence="2" type="ORF">AVEN_2168_1</name>
</gene>
<feature type="region of interest" description="Disordered" evidence="1">
    <location>
        <begin position="1"/>
        <end position="22"/>
    </location>
</feature>
<name>A0A4Y2HC53_ARAVE</name>
<reference evidence="2 3" key="1">
    <citation type="journal article" date="2019" name="Sci. Rep.">
        <title>Orb-weaving spider Araneus ventricosus genome elucidates the spidroin gene catalogue.</title>
        <authorList>
            <person name="Kono N."/>
            <person name="Nakamura H."/>
            <person name="Ohtoshi R."/>
            <person name="Moran D.A.P."/>
            <person name="Shinohara A."/>
            <person name="Yoshida Y."/>
            <person name="Fujiwara M."/>
            <person name="Mori M."/>
            <person name="Tomita M."/>
            <person name="Arakawa K."/>
        </authorList>
    </citation>
    <scope>NUCLEOTIDE SEQUENCE [LARGE SCALE GENOMIC DNA]</scope>
</reference>
<dbReference type="PANTHER" id="PTHR46060:SF3">
    <property type="entry name" value="PROTEIN GVQW3"/>
    <property type="match status" value="1"/>
</dbReference>
<dbReference type="GO" id="GO:0003676">
    <property type="term" value="F:nucleic acid binding"/>
    <property type="evidence" value="ECO:0007669"/>
    <property type="project" value="InterPro"/>
</dbReference>
<evidence type="ECO:0000256" key="1">
    <source>
        <dbReference type="SAM" id="MobiDB-lite"/>
    </source>
</evidence>
<keyword evidence="3" id="KW-1185">Reference proteome</keyword>
<evidence type="ECO:0000313" key="2">
    <source>
        <dbReference type="EMBL" id="GBM62874.1"/>
    </source>
</evidence>
<dbReference type="InterPro" id="IPR036397">
    <property type="entry name" value="RNaseH_sf"/>
</dbReference>
<comment type="caution">
    <text evidence="2">The sequence shown here is derived from an EMBL/GenBank/DDBJ whole genome shotgun (WGS) entry which is preliminary data.</text>
</comment>
<dbReference type="AlphaFoldDB" id="A0A4Y2HC53"/>